<accession>A0ACA9P7F8</accession>
<sequence>MWNWEKLMGFTFVKQNIKYIHRQYFNFTHLIESLHISINTEVYQVTNSLLQQYNDGPTSITELGKECVNLIDLKNRNEKLLHFGSLYARLKIVTQLSENQNFRSQLRHEMLINNLMIIKIEQNQMVQKLIKSLQEDFKHIKVKNNSPCSQKKIFLATDVQKNDTSIQPFFQTFHCIYVLGDFNDLLEPLKSLKKP</sequence>
<evidence type="ECO:0000313" key="2">
    <source>
        <dbReference type="Proteomes" id="UP000789702"/>
    </source>
</evidence>
<comment type="caution">
    <text evidence="1">The sequence shown here is derived from an EMBL/GenBank/DDBJ whole genome shotgun (WGS) entry which is preliminary data.</text>
</comment>
<proteinExistence type="predicted"/>
<dbReference type="EMBL" id="CAJVPU010025375">
    <property type="protein sequence ID" value="CAG8696100.1"/>
    <property type="molecule type" value="Genomic_DNA"/>
</dbReference>
<name>A0ACA9P7F8_9GLOM</name>
<evidence type="ECO:0000313" key="1">
    <source>
        <dbReference type="EMBL" id="CAG8696100.1"/>
    </source>
</evidence>
<dbReference type="Proteomes" id="UP000789702">
    <property type="component" value="Unassembled WGS sequence"/>
</dbReference>
<organism evidence="1 2">
    <name type="scientific">Dentiscutata heterogama</name>
    <dbReference type="NCBI Taxonomy" id="1316150"/>
    <lineage>
        <taxon>Eukaryota</taxon>
        <taxon>Fungi</taxon>
        <taxon>Fungi incertae sedis</taxon>
        <taxon>Mucoromycota</taxon>
        <taxon>Glomeromycotina</taxon>
        <taxon>Glomeromycetes</taxon>
        <taxon>Diversisporales</taxon>
        <taxon>Gigasporaceae</taxon>
        <taxon>Dentiscutata</taxon>
    </lineage>
</organism>
<reference evidence="1" key="1">
    <citation type="submission" date="2021-06" db="EMBL/GenBank/DDBJ databases">
        <authorList>
            <person name="Kallberg Y."/>
            <person name="Tangrot J."/>
            <person name="Rosling A."/>
        </authorList>
    </citation>
    <scope>NUCLEOTIDE SEQUENCE</scope>
    <source>
        <strain evidence="1">IL203A</strain>
    </source>
</reference>
<protein>
    <submittedName>
        <fullName evidence="1">10235_t:CDS:1</fullName>
    </submittedName>
</protein>
<gene>
    <name evidence="1" type="ORF">DHETER_LOCUS11515</name>
</gene>
<keyword evidence="2" id="KW-1185">Reference proteome</keyword>